<proteinExistence type="predicted"/>
<dbReference type="HOGENOM" id="CLU_3212570_0_0_10"/>
<dbReference type="EMBL" id="ADLF01000008">
    <property type="protein sequence ID" value="EKU91406.1"/>
    <property type="molecule type" value="Genomic_DNA"/>
</dbReference>
<protein>
    <submittedName>
        <fullName evidence="1">Uncharacterized protein</fullName>
    </submittedName>
</protein>
<dbReference type="Proteomes" id="UP000009872">
    <property type="component" value="Unassembled WGS sequence"/>
</dbReference>
<evidence type="ECO:0000313" key="1">
    <source>
        <dbReference type="EMBL" id="EKU91406.1"/>
    </source>
</evidence>
<evidence type="ECO:0000313" key="2">
    <source>
        <dbReference type="Proteomes" id="UP000009872"/>
    </source>
</evidence>
<dbReference type="AlphaFoldDB" id="K9E6H2"/>
<accession>K9E6H2</accession>
<keyword evidence="2" id="KW-1185">Reference proteome</keyword>
<sequence>MCVLLSTTMQRYIVFWQKVLFCELFIKKYVKKLVHKTKASNYRG</sequence>
<name>K9E6H2_9BACE</name>
<reference evidence="1 2" key="1">
    <citation type="submission" date="2012-09" db="EMBL/GenBank/DDBJ databases">
        <title>The Genome Sequence of Bacteroides oleiciplenus YIT 12058.</title>
        <authorList>
            <consortium name="The Broad Institute Genome Sequencing Platform"/>
            <person name="Earl A."/>
            <person name="Ward D."/>
            <person name="Feldgarden M."/>
            <person name="Gevers D."/>
            <person name="Morotomi M."/>
            <person name="Walker B."/>
            <person name="Young S.K."/>
            <person name="Zeng Q."/>
            <person name="Gargeya S."/>
            <person name="Fitzgerald M."/>
            <person name="Haas B."/>
            <person name="Abouelleil A."/>
            <person name="Alvarado L."/>
            <person name="Arachchi H.M."/>
            <person name="Berlin A.M."/>
            <person name="Chapman S.B."/>
            <person name="Goldberg J."/>
            <person name="Griggs A."/>
            <person name="Gujja S."/>
            <person name="Hansen M."/>
            <person name="Howarth C."/>
            <person name="Imamovic A."/>
            <person name="Larimer J."/>
            <person name="McCowen C."/>
            <person name="Montmayeur A."/>
            <person name="Murphy C."/>
            <person name="Neiman D."/>
            <person name="Pearson M."/>
            <person name="Priest M."/>
            <person name="Roberts A."/>
            <person name="Saif S."/>
            <person name="Shea T."/>
            <person name="Sisk P."/>
            <person name="Sykes S."/>
            <person name="Wortman J."/>
            <person name="Nusbaum C."/>
            <person name="Birren B."/>
        </authorList>
    </citation>
    <scope>NUCLEOTIDE SEQUENCE [LARGE SCALE GENOMIC DNA]</scope>
    <source>
        <strain evidence="1 2">YIT 12058</strain>
    </source>
</reference>
<comment type="caution">
    <text evidence="1">The sequence shown here is derived from an EMBL/GenBank/DDBJ whole genome shotgun (WGS) entry which is preliminary data.</text>
</comment>
<organism evidence="1 2">
    <name type="scientific">Bacteroides oleiciplenus YIT 12058</name>
    <dbReference type="NCBI Taxonomy" id="742727"/>
    <lineage>
        <taxon>Bacteria</taxon>
        <taxon>Pseudomonadati</taxon>
        <taxon>Bacteroidota</taxon>
        <taxon>Bacteroidia</taxon>
        <taxon>Bacteroidales</taxon>
        <taxon>Bacteroidaceae</taxon>
        <taxon>Bacteroides</taxon>
    </lineage>
</organism>
<gene>
    <name evidence="1" type="ORF">HMPREF9447_01596</name>
</gene>